<dbReference type="Proteomes" id="UP000311469">
    <property type="component" value="Chromosome cSF1"/>
</dbReference>
<dbReference type="RefSeq" id="WP_140042710.1">
    <property type="nucleotide sequence ID" value="NZ_CP041016.1"/>
</dbReference>
<evidence type="ECO:0000313" key="2">
    <source>
        <dbReference type="Proteomes" id="UP000311469"/>
    </source>
</evidence>
<dbReference type="AlphaFoldDB" id="A0A5B8CJR7"/>
<dbReference type="EMBL" id="CP041016">
    <property type="protein sequence ID" value="QDC38400.1"/>
    <property type="molecule type" value="Genomic_DNA"/>
</dbReference>
<evidence type="ECO:0000313" key="1">
    <source>
        <dbReference type="EMBL" id="QDC38400.1"/>
    </source>
</evidence>
<organism evidence="1 2">
    <name type="scientific">Sphingobium fuliginis ATCC 27551</name>
    <dbReference type="NCBI Taxonomy" id="1208342"/>
    <lineage>
        <taxon>Bacteria</taxon>
        <taxon>Pseudomonadati</taxon>
        <taxon>Pseudomonadota</taxon>
        <taxon>Alphaproteobacteria</taxon>
        <taxon>Sphingomonadales</taxon>
        <taxon>Sphingomonadaceae</taxon>
        <taxon>Sphingobium</taxon>
    </lineage>
</organism>
<reference evidence="1 2" key="1">
    <citation type="submission" date="2019-06" db="EMBL/GenBank/DDBJ databases">
        <title>Genome organization and adaptive potential of archetypical organophosphate degarding Sphingobium fuliginis ATCC 27551.</title>
        <authorList>
            <person name="Sarwar A."/>
            <person name="Parthasarathy S."/>
            <person name="Singh C."/>
            <person name="Siddavattam D."/>
        </authorList>
    </citation>
    <scope>NUCLEOTIDE SEQUENCE [LARGE SCALE GENOMIC DNA]</scope>
    <source>
        <strain evidence="1 2">ATCC 27551</strain>
    </source>
</reference>
<accession>A0A5B8CJR7</accession>
<protein>
    <submittedName>
        <fullName evidence="1">Uncharacterized protein</fullName>
    </submittedName>
</protein>
<gene>
    <name evidence="1" type="ORF">FIL70_15310</name>
</gene>
<name>A0A5B8CJR7_SPHSA</name>
<dbReference type="KEGG" id="sufl:FIL70_15310"/>
<sequence length="88" mass="9439">MTDLKYKIGAFNSGNRTVPVTFTSGDISHERTVNAVLKDDGSYDRTGTKARVEEVARGVAHKIGLGVITVPPLEPEMPTPVENPTEAS</sequence>
<proteinExistence type="predicted"/>